<evidence type="ECO:0000256" key="14">
    <source>
        <dbReference type="ARBA" id="ARBA00023004"/>
    </source>
</evidence>
<evidence type="ECO:0000256" key="13">
    <source>
        <dbReference type="ARBA" id="ARBA00023002"/>
    </source>
</evidence>
<comment type="subunit">
    <text evidence="17">Heterotetramer of two alpha-3 chains and two beta chains (the beta chain is the multi-functional PDI).</text>
</comment>
<dbReference type="PROSITE" id="PS51471">
    <property type="entry name" value="FE2OG_OXY"/>
    <property type="match status" value="1"/>
</dbReference>
<comment type="function">
    <text evidence="3">Catalyzes the post-translational formation of 4-hydroxyproline in -Xaa-Pro-Gly- sequences in collagens and other proteins.</text>
</comment>
<dbReference type="GO" id="GO:0004656">
    <property type="term" value="F:procollagen-proline 4-dioxygenase activity"/>
    <property type="evidence" value="ECO:0000318"/>
    <property type="project" value="GO_Central"/>
</dbReference>
<evidence type="ECO:0000256" key="17">
    <source>
        <dbReference type="ARBA" id="ARBA00066245"/>
    </source>
</evidence>
<dbReference type="InterPro" id="IPR013547">
    <property type="entry name" value="P4H_N"/>
</dbReference>
<dbReference type="KEGG" id="xtr:100495824"/>
<dbReference type="Gene3D" id="2.60.120.620">
    <property type="entry name" value="q2cbj1_9rhob like domain"/>
    <property type="match status" value="1"/>
</dbReference>
<reference evidence="23" key="2">
    <citation type="submission" date="2021-03" db="UniProtKB">
        <authorList>
            <consortium name="Ensembl"/>
        </authorList>
    </citation>
    <scope>IDENTIFICATION</scope>
</reference>
<dbReference type="AGR" id="Xenbase:XB-GENE-962355"/>
<reference evidence="23" key="1">
    <citation type="journal article" date="2010" name="Science">
        <title>The genome of the Western clawed frog Xenopus tropicalis.</title>
        <authorList>
            <person name="Hellsten U."/>
            <person name="Harland R.M."/>
            <person name="Gilchrist M.J."/>
            <person name="Hendrix D."/>
            <person name="Jurka J."/>
            <person name="Kapitonov V."/>
            <person name="Ovcharenko I."/>
            <person name="Putnam N.H."/>
            <person name="Shu S."/>
            <person name="Taher L."/>
            <person name="Blitz I.L."/>
            <person name="Blumberg B."/>
            <person name="Dichmann D.S."/>
            <person name="Dubchak I."/>
            <person name="Amaya E."/>
            <person name="Detter J.C."/>
            <person name="Fletcher R."/>
            <person name="Gerhard D.S."/>
            <person name="Goodstein D."/>
            <person name="Graves T."/>
            <person name="Grigoriev I.V."/>
            <person name="Grimwood J."/>
            <person name="Kawashima T."/>
            <person name="Lindquist E."/>
            <person name="Lucas S.M."/>
            <person name="Mead P.E."/>
            <person name="Mitros T."/>
            <person name="Ogino H."/>
            <person name="Ohta Y."/>
            <person name="Poliakov A.V."/>
            <person name="Pollet N."/>
            <person name="Robert J."/>
            <person name="Salamov A."/>
            <person name="Sater A.K."/>
            <person name="Schmutz J."/>
            <person name="Terry A."/>
            <person name="Vize P.D."/>
            <person name="Warren W.C."/>
            <person name="Wells D."/>
            <person name="Wills A."/>
            <person name="Wilson R.K."/>
            <person name="Zimmerman L.B."/>
            <person name="Zorn A.M."/>
            <person name="Grainger R."/>
            <person name="Grammer T."/>
            <person name="Khokha M.K."/>
            <person name="Richardson P.M."/>
            <person name="Rokhsar D.S."/>
        </authorList>
    </citation>
    <scope>NUCLEOTIDE SEQUENCE [LARGE SCALE GENOMIC DNA]</scope>
    <source>
        <strain evidence="23">Nigerian</strain>
    </source>
</reference>
<dbReference type="InterPro" id="IPR019734">
    <property type="entry name" value="TPR_rpt"/>
</dbReference>
<proteinExistence type="inferred from homology"/>
<keyword evidence="10" id="KW-0256">Endoplasmic reticulum</keyword>
<comment type="subcellular location">
    <subcellularLocation>
        <location evidence="4">Endoplasmic reticulum lumen</location>
    </subcellularLocation>
</comment>
<feature type="chain" id="PRO_5044662996" description="Prolyl 4-hydroxylase subunit alpha-3" evidence="21">
    <location>
        <begin position="30"/>
        <end position="547"/>
    </location>
</feature>
<evidence type="ECO:0000256" key="5">
    <source>
        <dbReference type="ARBA" id="ARBA00006511"/>
    </source>
</evidence>
<gene>
    <name evidence="23 25 26" type="primary">p4ha3</name>
</gene>
<dbReference type="PANTHER" id="PTHR10869:SF223">
    <property type="entry name" value="PROLYL 4-HYDROXYLASE SUBUNIT ALPHA-3"/>
    <property type="match status" value="1"/>
</dbReference>
<dbReference type="Pfam" id="PF23558">
    <property type="entry name" value="TPR_P4H"/>
    <property type="match status" value="1"/>
</dbReference>
<keyword evidence="24" id="KW-1185">Reference proteome</keyword>
<evidence type="ECO:0000256" key="12">
    <source>
        <dbReference type="ARBA" id="ARBA00022964"/>
    </source>
</evidence>
<dbReference type="GO" id="GO:0030199">
    <property type="term" value="P:collagen fibril organization"/>
    <property type="evidence" value="ECO:0000318"/>
    <property type="project" value="GO_Central"/>
</dbReference>
<sequence length="547" mass="61752">MGCGPGMPGGALWPLLLCVSWLHWLHAGADMYSSMASIQQAVGMEGALLQHLGQYLQQETQRLSDLRRFYEKVQASHQAGGPPVQDPILAYTLLKRLQSEWMNVVHSSEANENIQALKEGYEKVKQDLPAPEDVEGAAKALMRLQDVYSLNVNGLARGMFQRSSSSDTKLLYNPPHLSIMSADDCFHIGKVAYDMEDYYHSIPWLEEAVSRFRGSYGNWRTEDEGSLEEALDYLAFSYYKAGNISHALDLSRECLLYDPDNGRLARNIAKYEQILYESPTADADAEEMKLQRPNVTHLKTRDLYEGLCQTLGSQPTSYEDPHMSCMYDTNSHPYLLLQPMKKEIVSLRPQVVLYHDFVSDLEAEKIKELASPWLHRSVVASGEKQAEAEYRISKSAWLKDTIHPFVQNLDTRISAVTGLNAHPPYAEYLQVVNYGIGGHYEPHFDHATSRKSPLYRTNTGNRLATFMIYLSHVDLGGSTAFVFANFSSPVVKNAAVFWWNLHRNGLGDEDTLHAGCPVIIGSKWVANKWIHEFGQEFHRPCGRSPED</sequence>
<evidence type="ECO:0000259" key="22">
    <source>
        <dbReference type="PROSITE" id="PS51471"/>
    </source>
</evidence>
<dbReference type="GeneTree" id="ENSGT00940000158967"/>
<evidence type="ECO:0000313" key="26">
    <source>
        <dbReference type="Xenbase" id="XB-GENE-962355"/>
    </source>
</evidence>
<comment type="catalytic activity">
    <reaction evidence="16">
        <text>L-prolyl-[collagen] + 2-oxoglutarate + O2 = trans-4-hydroxy-L-prolyl-[collagen] + succinate + CO2</text>
        <dbReference type="Rhea" id="RHEA:18945"/>
        <dbReference type="Rhea" id="RHEA-COMP:11676"/>
        <dbReference type="Rhea" id="RHEA-COMP:11680"/>
        <dbReference type="ChEBI" id="CHEBI:15379"/>
        <dbReference type="ChEBI" id="CHEBI:16526"/>
        <dbReference type="ChEBI" id="CHEBI:16810"/>
        <dbReference type="ChEBI" id="CHEBI:30031"/>
        <dbReference type="ChEBI" id="CHEBI:50342"/>
        <dbReference type="ChEBI" id="CHEBI:61965"/>
        <dbReference type="EC" id="1.14.11.2"/>
    </reaction>
    <physiologicalReaction direction="left-to-right" evidence="16">
        <dbReference type="Rhea" id="RHEA:18946"/>
    </physiologicalReaction>
</comment>
<evidence type="ECO:0000256" key="15">
    <source>
        <dbReference type="ARBA" id="ARBA00023180"/>
    </source>
</evidence>
<dbReference type="OMA" id="RAVLSWW"/>
<comment type="cofactor">
    <cofactor evidence="1">
        <name>Fe(2+)</name>
        <dbReference type="ChEBI" id="CHEBI:29033"/>
    </cofactor>
</comment>
<dbReference type="GO" id="GO:0005506">
    <property type="term" value="F:iron ion binding"/>
    <property type="evidence" value="ECO:0007669"/>
    <property type="project" value="InterPro"/>
</dbReference>
<evidence type="ECO:0000313" key="24">
    <source>
        <dbReference type="Proteomes" id="UP000008143"/>
    </source>
</evidence>
<evidence type="ECO:0000313" key="23">
    <source>
        <dbReference type="Ensembl" id="ENSXETP00000112707"/>
    </source>
</evidence>
<dbReference type="GO" id="GO:0031418">
    <property type="term" value="F:L-ascorbic acid binding"/>
    <property type="evidence" value="ECO:0007669"/>
    <property type="project" value="UniProtKB-KW"/>
</dbReference>
<comment type="cofactor">
    <cofactor evidence="2">
        <name>L-ascorbate</name>
        <dbReference type="ChEBI" id="CHEBI:38290"/>
    </cofactor>
</comment>
<keyword evidence="11" id="KW-0847">Vitamin C</keyword>
<dbReference type="InterPro" id="IPR006620">
    <property type="entry name" value="Pro_4_hyd_alph"/>
</dbReference>
<dbReference type="InterPro" id="IPR059068">
    <property type="entry name" value="TPR_P4H"/>
</dbReference>
<evidence type="ECO:0000256" key="9">
    <source>
        <dbReference type="ARBA" id="ARBA00022803"/>
    </source>
</evidence>
<accession>A0A803JXF0</accession>
<dbReference type="OrthoDB" id="420380at2759"/>
<evidence type="ECO:0000256" key="21">
    <source>
        <dbReference type="SAM" id="SignalP"/>
    </source>
</evidence>
<evidence type="ECO:0000256" key="10">
    <source>
        <dbReference type="ARBA" id="ARBA00022824"/>
    </source>
</evidence>
<dbReference type="Gene3D" id="6.10.140.1460">
    <property type="match status" value="1"/>
</dbReference>
<keyword evidence="15" id="KW-0325">Glycoprotein</keyword>
<feature type="domain" description="Fe2OG dioxygenase" evidence="22">
    <location>
        <begin position="425"/>
        <end position="532"/>
    </location>
</feature>
<keyword evidence="13" id="KW-0560">Oxidoreductase</keyword>
<dbReference type="Gene3D" id="1.25.40.10">
    <property type="entry name" value="Tetratricopeptide repeat domain"/>
    <property type="match status" value="1"/>
</dbReference>
<dbReference type="PANTHER" id="PTHR10869">
    <property type="entry name" value="PROLYL 4-HYDROXYLASE ALPHA SUBUNIT"/>
    <property type="match status" value="1"/>
</dbReference>
<dbReference type="InterPro" id="IPR045054">
    <property type="entry name" value="P4HA-like"/>
</dbReference>
<dbReference type="GeneID" id="100495824"/>
<dbReference type="GO" id="GO:0005783">
    <property type="term" value="C:endoplasmic reticulum"/>
    <property type="evidence" value="ECO:0000318"/>
    <property type="project" value="GO_Central"/>
</dbReference>
<keyword evidence="7" id="KW-0479">Metal-binding</keyword>
<evidence type="ECO:0000256" key="2">
    <source>
        <dbReference type="ARBA" id="ARBA00001961"/>
    </source>
</evidence>
<evidence type="ECO:0000256" key="19">
    <source>
        <dbReference type="ARBA" id="ARBA00083477"/>
    </source>
</evidence>
<evidence type="ECO:0000256" key="1">
    <source>
        <dbReference type="ARBA" id="ARBA00001954"/>
    </source>
</evidence>
<organism evidence="23">
    <name type="scientific">Xenopus tropicalis</name>
    <name type="common">Western clawed frog</name>
    <name type="synonym">Silurana tropicalis</name>
    <dbReference type="NCBI Taxonomy" id="8364"/>
    <lineage>
        <taxon>Eukaryota</taxon>
        <taxon>Metazoa</taxon>
        <taxon>Chordata</taxon>
        <taxon>Craniata</taxon>
        <taxon>Vertebrata</taxon>
        <taxon>Euteleostomi</taxon>
        <taxon>Amphibia</taxon>
        <taxon>Batrachia</taxon>
        <taxon>Anura</taxon>
        <taxon>Pipoidea</taxon>
        <taxon>Pipidae</taxon>
        <taxon>Xenopodinae</taxon>
        <taxon>Xenopus</taxon>
        <taxon>Silurana</taxon>
    </lineage>
</organism>
<dbReference type="Ensembl" id="ENSXETT00000109950">
    <property type="protein sequence ID" value="ENSXETP00000112707"/>
    <property type="gene ID" value="ENSXETG00000042611"/>
</dbReference>
<dbReference type="FunFam" id="1.25.40.10:FF:000161">
    <property type="entry name" value="prolyl 4-hydroxylase subunit alpha-3 isoform X1"/>
    <property type="match status" value="1"/>
</dbReference>
<evidence type="ECO:0000313" key="25">
    <source>
        <dbReference type="RefSeq" id="XP_031752143.1"/>
    </source>
</evidence>
<evidence type="ECO:0000256" key="20">
    <source>
        <dbReference type="PROSITE-ProRule" id="PRU00339"/>
    </source>
</evidence>
<dbReference type="SUPFAM" id="SSF48452">
    <property type="entry name" value="TPR-like"/>
    <property type="match status" value="1"/>
</dbReference>
<dbReference type="InterPro" id="IPR005123">
    <property type="entry name" value="Oxoglu/Fe-dep_dioxygenase_dom"/>
</dbReference>
<dbReference type="RefSeq" id="XP_031752143.1">
    <property type="nucleotide sequence ID" value="XM_031896283.1"/>
</dbReference>
<dbReference type="Pfam" id="PF08336">
    <property type="entry name" value="P4Ha_N"/>
    <property type="match status" value="1"/>
</dbReference>
<evidence type="ECO:0000256" key="7">
    <source>
        <dbReference type="ARBA" id="ARBA00022723"/>
    </source>
</evidence>
<name>A0A803JXF0_XENTR</name>
<dbReference type="EC" id="1.14.11.2" evidence="6"/>
<evidence type="ECO:0000256" key="6">
    <source>
        <dbReference type="ARBA" id="ARBA00012269"/>
    </source>
</evidence>
<keyword evidence="14" id="KW-0408">Iron</keyword>
<dbReference type="GO" id="GO:0005788">
    <property type="term" value="C:endoplasmic reticulum lumen"/>
    <property type="evidence" value="ECO:0007669"/>
    <property type="project" value="UniProtKB-SubCell"/>
</dbReference>
<dbReference type="PROSITE" id="PS50005">
    <property type="entry name" value="TPR"/>
    <property type="match status" value="1"/>
</dbReference>
<protein>
    <recommendedName>
        <fullName evidence="18">Prolyl 4-hydroxylase subunit alpha-3</fullName>
        <ecNumber evidence="6">1.14.11.2</ecNumber>
    </recommendedName>
    <alternativeName>
        <fullName evidence="19">Procollagen-proline,2-oxoglutarate-4-dioxygenase subunit alpha-3</fullName>
    </alternativeName>
</protein>
<evidence type="ECO:0000256" key="16">
    <source>
        <dbReference type="ARBA" id="ARBA00052531"/>
    </source>
</evidence>
<dbReference type="Reactome" id="R-XTR-1650814">
    <property type="pathway name" value="Collagen biosynthesis and modifying enzymes"/>
</dbReference>
<reference evidence="25" key="3">
    <citation type="submission" date="2025-04" db="UniProtKB">
        <authorList>
            <consortium name="RefSeq"/>
        </authorList>
    </citation>
    <scope>IDENTIFICATION</scope>
    <source>
        <strain evidence="25">Nigerian</strain>
        <tissue evidence="25">Liver and blood</tissue>
    </source>
</reference>
<keyword evidence="12" id="KW-0223">Dioxygenase</keyword>
<comment type="similarity">
    <text evidence="5">Belongs to the P4HA family.</text>
</comment>
<dbReference type="CTD" id="283208"/>
<dbReference type="InterPro" id="IPR011990">
    <property type="entry name" value="TPR-like_helical_dom_sf"/>
</dbReference>
<dbReference type="Xenbase" id="XB-GENE-962355">
    <property type="gene designation" value="p4ha3"/>
</dbReference>
<dbReference type="SMART" id="SM00702">
    <property type="entry name" value="P4Hc"/>
    <property type="match status" value="1"/>
</dbReference>
<dbReference type="InterPro" id="IPR044862">
    <property type="entry name" value="Pro_4_hyd_alph_FE2OG_OXY"/>
</dbReference>
<evidence type="ECO:0000256" key="3">
    <source>
        <dbReference type="ARBA" id="ARBA00002035"/>
    </source>
</evidence>
<evidence type="ECO:0000256" key="18">
    <source>
        <dbReference type="ARBA" id="ARBA00070101"/>
    </source>
</evidence>
<feature type="repeat" description="TPR" evidence="20">
    <location>
        <begin position="228"/>
        <end position="261"/>
    </location>
</feature>
<evidence type="ECO:0000256" key="11">
    <source>
        <dbReference type="ARBA" id="ARBA00022896"/>
    </source>
</evidence>
<feature type="signal peptide" evidence="21">
    <location>
        <begin position="1"/>
        <end position="29"/>
    </location>
</feature>
<dbReference type="Proteomes" id="UP000008143">
    <property type="component" value="Chromosome 2"/>
</dbReference>
<evidence type="ECO:0000256" key="8">
    <source>
        <dbReference type="ARBA" id="ARBA00022729"/>
    </source>
</evidence>
<keyword evidence="9 20" id="KW-0802">TPR repeat</keyword>
<dbReference type="AlphaFoldDB" id="A0A803JXF0"/>
<evidence type="ECO:0000256" key="4">
    <source>
        <dbReference type="ARBA" id="ARBA00004319"/>
    </source>
</evidence>
<dbReference type="FunFam" id="2.60.120.620:FF:000013">
    <property type="entry name" value="Prolyl 4-hydroxylase subunit alpha 3"/>
    <property type="match status" value="1"/>
</dbReference>
<keyword evidence="8 21" id="KW-0732">Signal</keyword>
<dbReference type="Pfam" id="PF13640">
    <property type="entry name" value="2OG-FeII_Oxy_3"/>
    <property type="match status" value="1"/>
</dbReference>